<dbReference type="Proteomes" id="UP001108029">
    <property type="component" value="Unassembled WGS sequence"/>
</dbReference>
<evidence type="ECO:0000313" key="1">
    <source>
        <dbReference type="EMBL" id="MCD9872746.1"/>
    </source>
</evidence>
<gene>
    <name evidence="1" type="ORF">LJ657_03505</name>
</gene>
<dbReference type="EMBL" id="JAJSBI010000001">
    <property type="protein sequence ID" value="MCD9872746.1"/>
    <property type="molecule type" value="Genomic_DNA"/>
</dbReference>
<keyword evidence="2" id="KW-1185">Reference proteome</keyword>
<name>A0A9Q3VIP9_9ACTN</name>
<sequence length="91" mass="10428">MRPRRRGRDAEVLAHISPARSSVVNYHGSITVDYDRELAQLDDQGHRPLRTVTVDEPGAGLQQRQRPELAQRAWTVSQLSVRSKAVRSQWR</sequence>
<accession>A0A9Q3VIP9</accession>
<protein>
    <submittedName>
        <fullName evidence="1">Uncharacterized protein</fullName>
    </submittedName>
</protein>
<dbReference type="RefSeq" id="WP_232646678.1">
    <property type="nucleotide sequence ID" value="NZ_JAJSBI010000001.1"/>
</dbReference>
<evidence type="ECO:0000313" key="2">
    <source>
        <dbReference type="Proteomes" id="UP001108029"/>
    </source>
</evidence>
<dbReference type="AlphaFoldDB" id="A0A9Q3VIP9"/>
<proteinExistence type="predicted"/>
<organism evidence="1 2">
    <name type="scientific">Streptomyces guryensis</name>
    <dbReference type="NCBI Taxonomy" id="2886947"/>
    <lineage>
        <taxon>Bacteria</taxon>
        <taxon>Bacillati</taxon>
        <taxon>Actinomycetota</taxon>
        <taxon>Actinomycetes</taxon>
        <taxon>Kitasatosporales</taxon>
        <taxon>Streptomycetaceae</taxon>
        <taxon>Streptomyces</taxon>
    </lineage>
</organism>
<comment type="caution">
    <text evidence="1">The sequence shown here is derived from an EMBL/GenBank/DDBJ whole genome shotgun (WGS) entry which is preliminary data.</text>
</comment>
<reference evidence="1" key="1">
    <citation type="submission" date="2021-12" db="EMBL/GenBank/DDBJ databases">
        <authorList>
            <person name="Lee J.-H."/>
            <person name="Kim S.-B."/>
        </authorList>
    </citation>
    <scope>NUCLEOTIDE SEQUENCE</scope>
    <source>
        <strain evidence="1">NR30</strain>
    </source>
</reference>